<reference evidence="4 5" key="1">
    <citation type="submission" date="2015-07" db="EMBL/GenBank/DDBJ databases">
        <title>Whole genome sequence of Herpetosiphon geysericola DSM 7119.</title>
        <authorList>
            <person name="Hemp J."/>
            <person name="Ward L.M."/>
            <person name="Pace L.A."/>
            <person name="Fischer W.W."/>
        </authorList>
    </citation>
    <scope>NUCLEOTIDE SEQUENCE [LARGE SCALE GENOMIC DNA]</scope>
    <source>
        <strain evidence="4 5">DSM 7119</strain>
    </source>
</reference>
<evidence type="ECO:0000313" key="5">
    <source>
        <dbReference type="Proteomes" id="UP000050277"/>
    </source>
</evidence>
<dbReference type="Gene3D" id="3.30.1390.10">
    <property type="match status" value="2"/>
</dbReference>
<name>A0A0P6XQI4_9CHLR</name>
<dbReference type="InterPro" id="IPR000206">
    <property type="entry name" value="Ribosomal_bL12"/>
</dbReference>
<keyword evidence="2" id="KW-0687">Ribonucleoprotein</keyword>
<evidence type="ECO:0000256" key="2">
    <source>
        <dbReference type="ARBA" id="ARBA00023274"/>
    </source>
</evidence>
<feature type="domain" description="Large ribosomal subunit protein bL12 C-terminal" evidence="3">
    <location>
        <begin position="13"/>
        <end position="39"/>
    </location>
</feature>
<accession>A0A0P6XQI4</accession>
<sequence>MDQAAIQGLLLQGKKIEAIKQVRLQTNLGLKEAKDYVEMIERGENPSQLMSANRATPQAQVLPEDLLREAQAIARQGNKIQAIKLVRQATNLGLKEAKDMVDRW</sequence>
<dbReference type="PATRIC" id="fig|70996.4.peg.3455"/>
<dbReference type="PANTHER" id="PTHR45987">
    <property type="entry name" value="39S RIBOSOMAL PROTEIN L12"/>
    <property type="match status" value="1"/>
</dbReference>
<comment type="caution">
    <text evidence="4">The sequence shown here is derived from an EMBL/GenBank/DDBJ whole genome shotgun (WGS) entry which is preliminary data.</text>
</comment>
<organism evidence="4 5">
    <name type="scientific">Herpetosiphon geysericola</name>
    <dbReference type="NCBI Taxonomy" id="70996"/>
    <lineage>
        <taxon>Bacteria</taxon>
        <taxon>Bacillati</taxon>
        <taxon>Chloroflexota</taxon>
        <taxon>Chloroflexia</taxon>
        <taxon>Herpetosiphonales</taxon>
        <taxon>Herpetosiphonaceae</taxon>
        <taxon>Herpetosiphon</taxon>
    </lineage>
</organism>
<dbReference type="InterPro" id="IPR014719">
    <property type="entry name" value="Ribosomal_bL12_C/ClpS-like"/>
</dbReference>
<evidence type="ECO:0000259" key="3">
    <source>
        <dbReference type="Pfam" id="PF00542"/>
    </source>
</evidence>
<keyword evidence="5" id="KW-1185">Reference proteome</keyword>
<dbReference type="STRING" id="70996.SE18_14125"/>
<dbReference type="PANTHER" id="PTHR45987:SF4">
    <property type="entry name" value="LARGE RIBOSOMAL SUBUNIT PROTEIN BL12M"/>
    <property type="match status" value="1"/>
</dbReference>
<feature type="domain" description="Large ribosomal subunit protein bL12 C-terminal" evidence="3">
    <location>
        <begin position="77"/>
        <end position="103"/>
    </location>
</feature>
<dbReference type="GO" id="GO:0003729">
    <property type="term" value="F:mRNA binding"/>
    <property type="evidence" value="ECO:0007669"/>
    <property type="project" value="TreeGrafter"/>
</dbReference>
<protein>
    <recommendedName>
        <fullName evidence="3">Large ribosomal subunit protein bL12 C-terminal domain-containing protein</fullName>
    </recommendedName>
</protein>
<dbReference type="AlphaFoldDB" id="A0A0P6XQI4"/>
<evidence type="ECO:0000313" key="4">
    <source>
        <dbReference type="EMBL" id="KPL86253.1"/>
    </source>
</evidence>
<dbReference type="Pfam" id="PF00542">
    <property type="entry name" value="Ribosomal_L12"/>
    <property type="match status" value="2"/>
</dbReference>
<keyword evidence="1" id="KW-0689">Ribosomal protein</keyword>
<gene>
    <name evidence="4" type="ORF">SE18_14125</name>
</gene>
<dbReference type="Proteomes" id="UP000050277">
    <property type="component" value="Unassembled WGS sequence"/>
</dbReference>
<evidence type="ECO:0000256" key="1">
    <source>
        <dbReference type="ARBA" id="ARBA00022980"/>
    </source>
</evidence>
<proteinExistence type="predicted"/>
<dbReference type="SUPFAM" id="SSF54736">
    <property type="entry name" value="ClpS-like"/>
    <property type="match status" value="2"/>
</dbReference>
<dbReference type="InterPro" id="IPR013823">
    <property type="entry name" value="Ribosomal_bL12_C"/>
</dbReference>
<dbReference type="GO" id="GO:0003735">
    <property type="term" value="F:structural constituent of ribosome"/>
    <property type="evidence" value="ECO:0007669"/>
    <property type="project" value="InterPro"/>
</dbReference>
<dbReference type="EMBL" id="LGKP01000022">
    <property type="protein sequence ID" value="KPL86253.1"/>
    <property type="molecule type" value="Genomic_DNA"/>
</dbReference>
<dbReference type="GO" id="GO:0022625">
    <property type="term" value="C:cytosolic large ribosomal subunit"/>
    <property type="evidence" value="ECO:0007669"/>
    <property type="project" value="TreeGrafter"/>
</dbReference>
<dbReference type="GO" id="GO:0006412">
    <property type="term" value="P:translation"/>
    <property type="evidence" value="ECO:0007669"/>
    <property type="project" value="InterPro"/>
</dbReference>